<name>G3HL04_CRIGR</name>
<feature type="compositionally biased region" description="Polar residues" evidence="1">
    <location>
        <begin position="102"/>
        <end position="115"/>
    </location>
</feature>
<evidence type="ECO:0000313" key="2">
    <source>
        <dbReference type="EMBL" id="EGV99991.1"/>
    </source>
</evidence>
<sequence length="140" mass="15581">MLKSLGTLTRPLRHCGKLWPHRDTEPKALLELRSQGNWRAPRVTVTRSQGPRGPVPQGRQVAPYAPSRAVGRGRRAGLRGHTETEAGRQRRGQRENEGHSPASAQSTPYTGSSRSPVARVRKREWHEAFPLAEGAARVRK</sequence>
<dbReference type="EMBL" id="JH000475">
    <property type="protein sequence ID" value="EGV99991.1"/>
    <property type="molecule type" value="Genomic_DNA"/>
</dbReference>
<evidence type="ECO:0000256" key="1">
    <source>
        <dbReference type="SAM" id="MobiDB-lite"/>
    </source>
</evidence>
<organism evidence="2 3">
    <name type="scientific">Cricetulus griseus</name>
    <name type="common">Chinese hamster</name>
    <name type="synonym">Cricetulus barabensis griseus</name>
    <dbReference type="NCBI Taxonomy" id="10029"/>
    <lineage>
        <taxon>Eukaryota</taxon>
        <taxon>Metazoa</taxon>
        <taxon>Chordata</taxon>
        <taxon>Craniata</taxon>
        <taxon>Vertebrata</taxon>
        <taxon>Euteleostomi</taxon>
        <taxon>Mammalia</taxon>
        <taxon>Eutheria</taxon>
        <taxon>Euarchontoglires</taxon>
        <taxon>Glires</taxon>
        <taxon>Rodentia</taxon>
        <taxon>Myomorpha</taxon>
        <taxon>Muroidea</taxon>
        <taxon>Cricetidae</taxon>
        <taxon>Cricetinae</taxon>
        <taxon>Cricetulus</taxon>
    </lineage>
</organism>
<gene>
    <name evidence="2" type="ORF">I79_011387</name>
</gene>
<dbReference type="AlphaFoldDB" id="G3HL04"/>
<proteinExistence type="predicted"/>
<accession>G3HL04</accession>
<protein>
    <submittedName>
        <fullName evidence="2">Uncharacterized protein</fullName>
    </submittedName>
</protein>
<reference evidence="3" key="1">
    <citation type="journal article" date="2011" name="Nat. Biotechnol.">
        <title>The genomic sequence of the Chinese hamster ovary (CHO)-K1 cell line.</title>
        <authorList>
            <person name="Xu X."/>
            <person name="Nagarajan H."/>
            <person name="Lewis N.E."/>
            <person name="Pan S."/>
            <person name="Cai Z."/>
            <person name="Liu X."/>
            <person name="Chen W."/>
            <person name="Xie M."/>
            <person name="Wang W."/>
            <person name="Hammond S."/>
            <person name="Andersen M.R."/>
            <person name="Neff N."/>
            <person name="Passarelli B."/>
            <person name="Koh W."/>
            <person name="Fan H.C."/>
            <person name="Wang J."/>
            <person name="Gui Y."/>
            <person name="Lee K.H."/>
            <person name="Betenbaugh M.J."/>
            <person name="Quake S.R."/>
            <person name="Famili I."/>
            <person name="Palsson B.O."/>
            <person name="Wang J."/>
        </authorList>
    </citation>
    <scope>NUCLEOTIDE SEQUENCE [LARGE SCALE GENOMIC DNA]</scope>
    <source>
        <strain evidence="3">CHO K1 cell line</strain>
    </source>
</reference>
<feature type="compositionally biased region" description="Basic and acidic residues" evidence="1">
    <location>
        <begin position="80"/>
        <end position="98"/>
    </location>
</feature>
<feature type="region of interest" description="Disordered" evidence="1">
    <location>
        <begin position="33"/>
        <end position="140"/>
    </location>
</feature>
<dbReference type="Proteomes" id="UP000001075">
    <property type="component" value="Unassembled WGS sequence"/>
</dbReference>
<dbReference type="InParanoid" id="G3HL04"/>
<evidence type="ECO:0000313" key="3">
    <source>
        <dbReference type="Proteomes" id="UP000001075"/>
    </source>
</evidence>